<dbReference type="RefSeq" id="WP_075188776.1">
    <property type="nucleotide sequence ID" value="NZ_RBIM01000001.1"/>
</dbReference>
<gene>
    <name evidence="3" type="ORF">C7435_0322</name>
</gene>
<dbReference type="SUPFAM" id="SSF47413">
    <property type="entry name" value="lambda repressor-like DNA-binding domains"/>
    <property type="match status" value="1"/>
</dbReference>
<evidence type="ECO:0000256" key="1">
    <source>
        <dbReference type="ARBA" id="ARBA00023125"/>
    </source>
</evidence>
<evidence type="ECO:0000313" key="4">
    <source>
        <dbReference type="Proteomes" id="UP000273675"/>
    </source>
</evidence>
<organism evidence="3 4">
    <name type="scientific">Maricaulis maris</name>
    <dbReference type="NCBI Taxonomy" id="74318"/>
    <lineage>
        <taxon>Bacteria</taxon>
        <taxon>Pseudomonadati</taxon>
        <taxon>Pseudomonadota</taxon>
        <taxon>Alphaproteobacteria</taxon>
        <taxon>Maricaulales</taxon>
        <taxon>Maricaulaceae</taxon>
        <taxon>Maricaulis</taxon>
    </lineage>
</organism>
<evidence type="ECO:0000313" key="3">
    <source>
        <dbReference type="EMBL" id="RKR03879.1"/>
    </source>
</evidence>
<keyword evidence="1" id="KW-0238">DNA-binding</keyword>
<sequence length="72" mass="8090">MAKPTPIINEIRTLRFHAGEMTQAELARQVGVTRQTIIAIEQGKYSPSLEVAFKIARVFKVGLDAVFQYPED</sequence>
<name>A0A495DPF4_9PROT</name>
<dbReference type="Proteomes" id="UP000273675">
    <property type="component" value="Unassembled WGS sequence"/>
</dbReference>
<dbReference type="Pfam" id="PF01381">
    <property type="entry name" value="HTH_3"/>
    <property type="match status" value="1"/>
</dbReference>
<dbReference type="PANTHER" id="PTHR46558:SF4">
    <property type="entry name" value="DNA-BIDING PHAGE PROTEIN"/>
    <property type="match status" value="1"/>
</dbReference>
<dbReference type="PANTHER" id="PTHR46558">
    <property type="entry name" value="TRACRIPTIONAL REGULATORY PROTEIN-RELATED-RELATED"/>
    <property type="match status" value="1"/>
</dbReference>
<accession>A0A495DPF4</accession>
<dbReference type="InterPro" id="IPR001387">
    <property type="entry name" value="Cro/C1-type_HTH"/>
</dbReference>
<dbReference type="CDD" id="cd00093">
    <property type="entry name" value="HTH_XRE"/>
    <property type="match status" value="1"/>
</dbReference>
<dbReference type="OrthoDB" id="3034420at2"/>
<dbReference type="Gene3D" id="1.10.260.40">
    <property type="entry name" value="lambda repressor-like DNA-binding domains"/>
    <property type="match status" value="1"/>
</dbReference>
<dbReference type="SMART" id="SM00530">
    <property type="entry name" value="HTH_XRE"/>
    <property type="match status" value="1"/>
</dbReference>
<dbReference type="InterPro" id="IPR010982">
    <property type="entry name" value="Lambda_DNA-bd_dom_sf"/>
</dbReference>
<proteinExistence type="predicted"/>
<dbReference type="AlphaFoldDB" id="A0A495DPF4"/>
<evidence type="ECO:0000259" key="2">
    <source>
        <dbReference type="PROSITE" id="PS50943"/>
    </source>
</evidence>
<protein>
    <submittedName>
        <fullName evidence="3">Xre family transcriptional regulator</fullName>
    </submittedName>
</protein>
<dbReference type="GO" id="GO:0003677">
    <property type="term" value="F:DNA binding"/>
    <property type="evidence" value="ECO:0007669"/>
    <property type="project" value="UniProtKB-KW"/>
</dbReference>
<dbReference type="PROSITE" id="PS50943">
    <property type="entry name" value="HTH_CROC1"/>
    <property type="match status" value="1"/>
</dbReference>
<comment type="caution">
    <text evidence="3">The sequence shown here is derived from an EMBL/GenBank/DDBJ whole genome shotgun (WGS) entry which is preliminary data.</text>
</comment>
<feature type="domain" description="HTH cro/C1-type" evidence="2">
    <location>
        <begin position="21"/>
        <end position="66"/>
    </location>
</feature>
<dbReference type="EMBL" id="RBIM01000001">
    <property type="protein sequence ID" value="RKR03879.1"/>
    <property type="molecule type" value="Genomic_DNA"/>
</dbReference>
<reference evidence="3 4" key="1">
    <citation type="submission" date="2018-10" db="EMBL/GenBank/DDBJ databases">
        <title>Genomic Encyclopedia of Type Strains, Phase IV (KMG-IV): sequencing the most valuable type-strain genomes for metagenomic binning, comparative biology and taxonomic classification.</title>
        <authorList>
            <person name="Goeker M."/>
        </authorList>
    </citation>
    <scope>NUCLEOTIDE SEQUENCE [LARGE SCALE GENOMIC DNA]</scope>
    <source>
        <strain evidence="3 4">DSM 4734</strain>
    </source>
</reference>